<dbReference type="HOGENOM" id="CLU_004790_0_2_10"/>
<dbReference type="InterPro" id="IPR000109">
    <property type="entry name" value="POT_fam"/>
</dbReference>
<organism evidence="10 11">
    <name type="scientific">Bacteroides coprosuis DSM 18011</name>
    <dbReference type="NCBI Taxonomy" id="679937"/>
    <lineage>
        <taxon>Bacteria</taxon>
        <taxon>Pseudomonadati</taxon>
        <taxon>Bacteroidota</taxon>
        <taxon>Bacteroidia</taxon>
        <taxon>Bacteroidales</taxon>
        <taxon>Bacteroidaceae</taxon>
        <taxon>Bacteroides</taxon>
    </lineage>
</organism>
<dbReference type="Pfam" id="PF00854">
    <property type="entry name" value="PTR2"/>
    <property type="match status" value="2"/>
</dbReference>
<protein>
    <submittedName>
        <fullName evidence="10">Amino acid/peptide transporter</fullName>
    </submittedName>
</protein>
<dbReference type="CDD" id="cd17346">
    <property type="entry name" value="MFS_DtpA_like"/>
    <property type="match status" value="1"/>
</dbReference>
<gene>
    <name evidence="10" type="ORF">Bcop_0973</name>
</gene>
<feature type="transmembrane region" description="Helical" evidence="9">
    <location>
        <begin position="105"/>
        <end position="125"/>
    </location>
</feature>
<evidence type="ECO:0000256" key="6">
    <source>
        <dbReference type="ARBA" id="ARBA00022989"/>
    </source>
</evidence>
<keyword evidence="5" id="KW-0653">Protein transport</keyword>
<feature type="transmembrane region" description="Helical" evidence="9">
    <location>
        <begin position="418"/>
        <end position="446"/>
    </location>
</feature>
<evidence type="ECO:0000256" key="7">
    <source>
        <dbReference type="ARBA" id="ARBA00023136"/>
    </source>
</evidence>
<feature type="transmembrane region" description="Helical" evidence="9">
    <location>
        <begin position="46"/>
        <end position="66"/>
    </location>
</feature>
<comment type="similarity">
    <text evidence="8">Belongs to the major facilitator superfamily. Proton-dependent oligopeptide transporter (POT/PTR) (TC 2.A.17) family.</text>
</comment>
<dbReference type="InterPro" id="IPR005279">
    <property type="entry name" value="Dipep/tripep_permease"/>
</dbReference>
<keyword evidence="7 9" id="KW-0472">Membrane</keyword>
<proteinExistence type="inferred from homology"/>
<keyword evidence="2 8" id="KW-0813">Transport</keyword>
<evidence type="ECO:0000256" key="9">
    <source>
        <dbReference type="SAM" id="Phobius"/>
    </source>
</evidence>
<keyword evidence="4 8" id="KW-0812">Transmembrane</keyword>
<feature type="transmembrane region" description="Helical" evidence="9">
    <location>
        <begin position="377"/>
        <end position="398"/>
    </location>
</feature>
<dbReference type="Gene3D" id="1.20.1250.20">
    <property type="entry name" value="MFS general substrate transporter like domains"/>
    <property type="match status" value="2"/>
</dbReference>
<evidence type="ECO:0000256" key="8">
    <source>
        <dbReference type="RuleBase" id="RU003755"/>
    </source>
</evidence>
<dbReference type="Proteomes" id="UP000018439">
    <property type="component" value="Chromosome"/>
</dbReference>
<dbReference type="STRING" id="679937.Bcop_0973"/>
<evidence type="ECO:0000313" key="11">
    <source>
        <dbReference type="Proteomes" id="UP000018439"/>
    </source>
</evidence>
<evidence type="ECO:0000256" key="4">
    <source>
        <dbReference type="ARBA" id="ARBA00022692"/>
    </source>
</evidence>
<keyword evidence="11" id="KW-1185">Reference proteome</keyword>
<dbReference type="PROSITE" id="PS01023">
    <property type="entry name" value="PTR2_2"/>
    <property type="match status" value="1"/>
</dbReference>
<sequence>MFKNHPKGLLPAALANMGERFGFYVMMALLTLFLQTKFGLDGKGAGIIYSSFYFLIYALALVGGIIADKTKNFKGTILAGLITMGLGYLLLSYPTPTPVPADKFYYYLGISCFALFVIAFGNGLFKGNLQALVGQMYDDEKHAPYRDAGFNIFYMFINIGSIFAPAMAVGIRNWWVLKNGFEYESSLPDLCHAFLRGDITAEGSVKLEQFAQQMNFSGTIDQFVNDYLNVFTTGFHYAFAIAIVAMAISLVIYLINKNGFPDPAKKAEDIANGNATKAPDMPIQEVRQRIYALLAVFAVVIFFWFSFHQNGLTLTFFAKDYTDLSGLNFNLGFTTLKGAELFQSINPFFVVFLTPIVMSVFAWLRSKGKEPSTAKKIAIGMGIAATAYVVMSLGSIGLPLKSEVEAMGGLDDVQRVSPWLLVLTYAILTTAELFISPLGISFVSKVAPPQFQGIMQGLWLLATGLGNQLLFIGAIFYNSIPLSYTWLIFVGACCISMLIMLFMLKWLERVSGETKEERLKAAKQ</sequence>
<feature type="transmembrane region" description="Helical" evidence="9">
    <location>
        <begin position="73"/>
        <end position="93"/>
    </location>
</feature>
<feature type="transmembrane region" description="Helical" evidence="9">
    <location>
        <begin position="21"/>
        <end position="40"/>
    </location>
</feature>
<comment type="subcellular location">
    <subcellularLocation>
        <location evidence="1">Cell membrane</location>
        <topology evidence="1">Multi-pass membrane protein</topology>
    </subcellularLocation>
    <subcellularLocation>
        <location evidence="8">Membrane</location>
        <topology evidence="8">Multi-pass membrane protein</topology>
    </subcellularLocation>
</comment>
<dbReference type="InterPro" id="IPR050171">
    <property type="entry name" value="MFS_Transporters"/>
</dbReference>
<dbReference type="eggNOG" id="COG3104">
    <property type="taxonomic scope" value="Bacteria"/>
</dbReference>
<name>F3ZUL5_9BACE</name>
<dbReference type="GO" id="GO:1904680">
    <property type="term" value="F:peptide transmembrane transporter activity"/>
    <property type="evidence" value="ECO:0007669"/>
    <property type="project" value="InterPro"/>
</dbReference>
<evidence type="ECO:0000256" key="3">
    <source>
        <dbReference type="ARBA" id="ARBA00022475"/>
    </source>
</evidence>
<keyword evidence="5" id="KW-0571">Peptide transport</keyword>
<keyword evidence="6 9" id="KW-1133">Transmembrane helix</keyword>
<dbReference type="OrthoDB" id="9772725at2"/>
<dbReference type="InterPro" id="IPR018456">
    <property type="entry name" value="PTR2_symporter_CS"/>
</dbReference>
<dbReference type="PANTHER" id="PTHR23517:SF15">
    <property type="entry name" value="PROTON-DEPENDENT OLIGOPEPTIDE FAMILY TRANSPORT PROTEIN"/>
    <property type="match status" value="1"/>
</dbReference>
<keyword evidence="3" id="KW-1003">Cell membrane</keyword>
<dbReference type="PANTHER" id="PTHR23517">
    <property type="entry name" value="RESISTANCE PROTEIN MDTM, PUTATIVE-RELATED-RELATED"/>
    <property type="match status" value="1"/>
</dbReference>
<feature type="transmembrane region" description="Helical" evidence="9">
    <location>
        <begin position="458"/>
        <end position="477"/>
    </location>
</feature>
<feature type="transmembrane region" description="Helical" evidence="9">
    <location>
        <begin position="235"/>
        <end position="256"/>
    </location>
</feature>
<reference evidence="10 11" key="1">
    <citation type="journal article" date="2011" name="Stand. Genomic Sci.">
        <title>Non-contiguous finished genome sequence of Bacteroides coprosuis type strain (PC139).</title>
        <authorList>
            <person name="Land M."/>
            <person name="Held B."/>
            <person name="Gronow S."/>
            <person name="Abt B."/>
            <person name="Lucas S."/>
            <person name="Del Rio T.G."/>
            <person name="Nolan M."/>
            <person name="Tice H."/>
            <person name="Cheng J.F."/>
            <person name="Pitluck S."/>
            <person name="Liolios K."/>
            <person name="Pagani I."/>
            <person name="Ivanova N."/>
            <person name="Mavromatis K."/>
            <person name="Mikhailova N."/>
            <person name="Pati A."/>
            <person name="Tapia R."/>
            <person name="Han C."/>
            <person name="Goodwin L."/>
            <person name="Chen A."/>
            <person name="Palaniappan K."/>
            <person name="Hauser L."/>
            <person name="Brambilla E.M."/>
            <person name="Rohde M."/>
            <person name="Goker M."/>
            <person name="Detter J.C."/>
            <person name="Woyke T."/>
            <person name="Bristow J."/>
            <person name="Eisen J.A."/>
            <person name="Markowitz V."/>
            <person name="Hugenholtz P."/>
            <person name="Kyrpides N.C."/>
            <person name="Klenk H.P."/>
            <person name="Lapidus A."/>
        </authorList>
    </citation>
    <scope>NUCLEOTIDE SEQUENCE</scope>
    <source>
        <strain evidence="10 11">DSM 18011</strain>
    </source>
</reference>
<dbReference type="GO" id="GO:0006857">
    <property type="term" value="P:oligopeptide transport"/>
    <property type="evidence" value="ECO:0007669"/>
    <property type="project" value="InterPro"/>
</dbReference>
<dbReference type="SUPFAM" id="SSF103473">
    <property type="entry name" value="MFS general substrate transporter"/>
    <property type="match status" value="1"/>
</dbReference>
<feature type="transmembrane region" description="Helical" evidence="9">
    <location>
        <begin position="345"/>
        <end position="365"/>
    </location>
</feature>
<feature type="transmembrane region" description="Helical" evidence="9">
    <location>
        <begin position="152"/>
        <end position="175"/>
    </location>
</feature>
<dbReference type="EMBL" id="CM001167">
    <property type="protein sequence ID" value="EGJ71180.1"/>
    <property type="molecule type" value="Genomic_DNA"/>
</dbReference>
<feature type="transmembrane region" description="Helical" evidence="9">
    <location>
        <begin position="290"/>
        <end position="307"/>
    </location>
</feature>
<feature type="transmembrane region" description="Helical" evidence="9">
    <location>
        <begin position="483"/>
        <end position="504"/>
    </location>
</feature>
<accession>F3ZUL5</accession>
<dbReference type="InterPro" id="IPR036259">
    <property type="entry name" value="MFS_trans_sf"/>
</dbReference>
<evidence type="ECO:0000256" key="5">
    <source>
        <dbReference type="ARBA" id="ARBA00022856"/>
    </source>
</evidence>
<evidence type="ECO:0000313" key="10">
    <source>
        <dbReference type="EMBL" id="EGJ71180.1"/>
    </source>
</evidence>
<dbReference type="GO" id="GO:0005886">
    <property type="term" value="C:plasma membrane"/>
    <property type="evidence" value="ECO:0007669"/>
    <property type="project" value="UniProtKB-SubCell"/>
</dbReference>
<dbReference type="AlphaFoldDB" id="F3ZUL5"/>
<evidence type="ECO:0000256" key="2">
    <source>
        <dbReference type="ARBA" id="ARBA00022448"/>
    </source>
</evidence>
<evidence type="ECO:0000256" key="1">
    <source>
        <dbReference type="ARBA" id="ARBA00004651"/>
    </source>
</evidence>